<dbReference type="PANTHER" id="PTHR46300">
    <property type="entry name" value="P450, PUTATIVE (EUROFUNG)-RELATED-RELATED"/>
    <property type="match status" value="1"/>
</dbReference>
<evidence type="ECO:0000256" key="8">
    <source>
        <dbReference type="ARBA" id="ARBA00023033"/>
    </source>
</evidence>
<evidence type="ECO:0008006" key="11">
    <source>
        <dbReference type="Google" id="ProtNLM"/>
    </source>
</evidence>
<evidence type="ECO:0000256" key="3">
    <source>
        <dbReference type="ARBA" id="ARBA00010617"/>
    </source>
</evidence>
<dbReference type="GO" id="GO:0005506">
    <property type="term" value="F:iron ion binding"/>
    <property type="evidence" value="ECO:0007669"/>
    <property type="project" value="InterPro"/>
</dbReference>
<sequence>MIDVPVGLRIGLATLVLPLLWRLVRGPRIRHPPSPVSLPFIGNLLSITSGHEHVIFAKLGEQLQSDIVYLNILGHKVVILNSAEAATEVLEKRAALYSDRPQVPMVVDPALMDWSRVITMIGYNDLWRHYRRIMNDWLSARATTQFHNIQEHEALLLLRRLLNAANYTQPFEHVKDTFFFTMASMMFKLAYGYKLKDAQDPFLKQAELMLNIGAPGFLVNVFPAMLYIQEWFPGARWKRTGREYGAQQYKAKTDPYEWLKAQVASGTYQPSLLSPLLQGHKLLSGLNTTERDERLMEIGVAVYAAGTDSSTHFLVALVSALVMNPHVQAKAQQELDTVFGQAVLPSILDRERLPYIRNLIDEVSRLHPILPLALPHVCFQEDTYRGYNIEKGTTIIGNVWAIGRDPRYYKDPEVFNPDRYLNPGVPRPPVFGWGRRFITTASLLAVFSFSKRKDNNGQEIVPRVELERNSFLFELKPFDFELKPRSDVHYQLILEAVGE</sequence>
<organism evidence="9 10">
    <name type="scientific">Rhizoctonia solani</name>
    <dbReference type="NCBI Taxonomy" id="456999"/>
    <lineage>
        <taxon>Eukaryota</taxon>
        <taxon>Fungi</taxon>
        <taxon>Dikarya</taxon>
        <taxon>Basidiomycota</taxon>
        <taxon>Agaricomycotina</taxon>
        <taxon>Agaricomycetes</taxon>
        <taxon>Cantharellales</taxon>
        <taxon>Ceratobasidiaceae</taxon>
        <taxon>Rhizoctonia</taxon>
    </lineage>
</organism>
<comment type="cofactor">
    <cofactor evidence="1">
        <name>heme</name>
        <dbReference type="ChEBI" id="CHEBI:30413"/>
    </cofactor>
</comment>
<dbReference type="GO" id="GO:0020037">
    <property type="term" value="F:heme binding"/>
    <property type="evidence" value="ECO:0007669"/>
    <property type="project" value="InterPro"/>
</dbReference>
<protein>
    <recommendedName>
        <fullName evidence="11">O-methylsterigmatocystin oxidoreductase</fullName>
    </recommendedName>
</protein>
<dbReference type="PRINTS" id="PR00463">
    <property type="entry name" value="EP450I"/>
</dbReference>
<name>A0A8H3GYT1_9AGAM</name>
<evidence type="ECO:0000313" key="9">
    <source>
        <dbReference type="EMBL" id="CAE6475041.1"/>
    </source>
</evidence>
<evidence type="ECO:0000256" key="2">
    <source>
        <dbReference type="ARBA" id="ARBA00005179"/>
    </source>
</evidence>
<gene>
    <name evidence="9" type="ORF">RDB_LOCUS182656</name>
</gene>
<dbReference type="PANTHER" id="PTHR46300:SF7">
    <property type="entry name" value="P450, PUTATIVE (EUROFUNG)-RELATED"/>
    <property type="match status" value="1"/>
</dbReference>
<dbReference type="Proteomes" id="UP000663846">
    <property type="component" value="Unassembled WGS sequence"/>
</dbReference>
<comment type="caution">
    <text evidence="9">The sequence shown here is derived from an EMBL/GenBank/DDBJ whole genome shotgun (WGS) entry which is preliminary data.</text>
</comment>
<evidence type="ECO:0000256" key="7">
    <source>
        <dbReference type="ARBA" id="ARBA00023004"/>
    </source>
</evidence>
<evidence type="ECO:0000256" key="5">
    <source>
        <dbReference type="ARBA" id="ARBA00022723"/>
    </source>
</evidence>
<dbReference type="EMBL" id="CAJMWS010001200">
    <property type="protein sequence ID" value="CAE6475041.1"/>
    <property type="molecule type" value="Genomic_DNA"/>
</dbReference>
<comment type="pathway">
    <text evidence="2">Secondary metabolite biosynthesis.</text>
</comment>
<keyword evidence="8" id="KW-0503">Monooxygenase</keyword>
<keyword evidence="5" id="KW-0479">Metal-binding</keyword>
<evidence type="ECO:0000313" key="10">
    <source>
        <dbReference type="Proteomes" id="UP000663846"/>
    </source>
</evidence>
<evidence type="ECO:0000256" key="4">
    <source>
        <dbReference type="ARBA" id="ARBA00022617"/>
    </source>
</evidence>
<keyword evidence="6" id="KW-0560">Oxidoreductase</keyword>
<accession>A0A8H3GYT1</accession>
<dbReference type="InterPro" id="IPR001128">
    <property type="entry name" value="Cyt_P450"/>
</dbReference>
<evidence type="ECO:0000256" key="6">
    <source>
        <dbReference type="ARBA" id="ARBA00023002"/>
    </source>
</evidence>
<dbReference type="GO" id="GO:0004497">
    <property type="term" value="F:monooxygenase activity"/>
    <property type="evidence" value="ECO:0007669"/>
    <property type="project" value="UniProtKB-KW"/>
</dbReference>
<reference evidence="9" key="1">
    <citation type="submission" date="2021-01" db="EMBL/GenBank/DDBJ databases">
        <authorList>
            <person name="Kaushik A."/>
        </authorList>
    </citation>
    <scope>NUCLEOTIDE SEQUENCE</scope>
    <source>
        <strain evidence="9">AG1-1C</strain>
    </source>
</reference>
<dbReference type="InterPro" id="IPR036396">
    <property type="entry name" value="Cyt_P450_sf"/>
</dbReference>
<dbReference type="GO" id="GO:0016705">
    <property type="term" value="F:oxidoreductase activity, acting on paired donors, with incorporation or reduction of molecular oxygen"/>
    <property type="evidence" value="ECO:0007669"/>
    <property type="project" value="InterPro"/>
</dbReference>
<dbReference type="Pfam" id="PF00067">
    <property type="entry name" value="p450"/>
    <property type="match status" value="1"/>
</dbReference>
<dbReference type="Gene3D" id="1.10.630.10">
    <property type="entry name" value="Cytochrome P450"/>
    <property type="match status" value="1"/>
</dbReference>
<keyword evidence="4" id="KW-0349">Heme</keyword>
<evidence type="ECO:0000256" key="1">
    <source>
        <dbReference type="ARBA" id="ARBA00001971"/>
    </source>
</evidence>
<dbReference type="AlphaFoldDB" id="A0A8H3GYT1"/>
<dbReference type="InterPro" id="IPR002401">
    <property type="entry name" value="Cyt_P450_E_grp-I"/>
</dbReference>
<comment type="similarity">
    <text evidence="3">Belongs to the cytochrome P450 family.</text>
</comment>
<proteinExistence type="inferred from homology"/>
<dbReference type="SUPFAM" id="SSF48264">
    <property type="entry name" value="Cytochrome P450"/>
    <property type="match status" value="1"/>
</dbReference>
<keyword evidence="7" id="KW-0408">Iron</keyword>
<dbReference type="InterPro" id="IPR050364">
    <property type="entry name" value="Cytochrome_P450_fung"/>
</dbReference>